<comment type="caution">
    <text evidence="1">The sequence shown here is derived from an EMBL/GenBank/DDBJ whole genome shotgun (WGS) entry which is preliminary data.</text>
</comment>
<evidence type="ECO:0000313" key="2">
    <source>
        <dbReference type="Proteomes" id="UP001153331"/>
    </source>
</evidence>
<evidence type="ECO:0000313" key="1">
    <source>
        <dbReference type="EMBL" id="KAJ8115662.1"/>
    </source>
</evidence>
<reference evidence="1" key="1">
    <citation type="submission" date="2022-11" db="EMBL/GenBank/DDBJ databases">
        <title>Genome Sequence of Boeremia exigua.</title>
        <authorList>
            <person name="Buettner E."/>
        </authorList>
    </citation>
    <scope>NUCLEOTIDE SEQUENCE</scope>
    <source>
        <strain evidence="1">CU02</strain>
    </source>
</reference>
<dbReference type="Proteomes" id="UP001153331">
    <property type="component" value="Unassembled WGS sequence"/>
</dbReference>
<gene>
    <name evidence="1" type="ORF">OPT61_g2739</name>
</gene>
<name>A0ACC2IKN1_9PLEO</name>
<dbReference type="EMBL" id="JAPHNI010000128">
    <property type="protein sequence ID" value="KAJ8115662.1"/>
    <property type="molecule type" value="Genomic_DNA"/>
</dbReference>
<keyword evidence="2" id="KW-1185">Reference proteome</keyword>
<sequence length="96" mass="9996">MTSTNTSHTGASTTRTAPVAAPTHAAPSSYAPPDASSIKSTSSTVKKHLVSVFNRTLKSSSTPVPTTKGPSGKDGLTTEERRIRNEARASYYSTVG</sequence>
<protein>
    <submittedName>
        <fullName evidence="1">Uncharacterized protein</fullName>
    </submittedName>
</protein>
<organism evidence="1 2">
    <name type="scientific">Boeremia exigua</name>
    <dbReference type="NCBI Taxonomy" id="749465"/>
    <lineage>
        <taxon>Eukaryota</taxon>
        <taxon>Fungi</taxon>
        <taxon>Dikarya</taxon>
        <taxon>Ascomycota</taxon>
        <taxon>Pezizomycotina</taxon>
        <taxon>Dothideomycetes</taxon>
        <taxon>Pleosporomycetidae</taxon>
        <taxon>Pleosporales</taxon>
        <taxon>Pleosporineae</taxon>
        <taxon>Didymellaceae</taxon>
        <taxon>Boeremia</taxon>
    </lineage>
</organism>
<accession>A0ACC2IKN1</accession>
<proteinExistence type="predicted"/>